<feature type="region of interest" description="Disordered" evidence="1">
    <location>
        <begin position="727"/>
        <end position="769"/>
    </location>
</feature>
<gene>
    <name evidence="2" type="ORF">SEMRO_125_G060210.1</name>
</gene>
<feature type="compositionally biased region" description="Polar residues" evidence="1">
    <location>
        <begin position="727"/>
        <end position="739"/>
    </location>
</feature>
<feature type="compositionally biased region" description="Low complexity" evidence="1">
    <location>
        <begin position="1011"/>
        <end position="1024"/>
    </location>
</feature>
<dbReference type="AlphaFoldDB" id="A0A9N8H4W6"/>
<comment type="caution">
    <text evidence="2">The sequence shown here is derived from an EMBL/GenBank/DDBJ whole genome shotgun (WGS) entry which is preliminary data.</text>
</comment>
<protein>
    <submittedName>
        <fullName evidence="2">Uncharacterized protein</fullName>
    </submittedName>
</protein>
<organism evidence="2 3">
    <name type="scientific">Seminavis robusta</name>
    <dbReference type="NCBI Taxonomy" id="568900"/>
    <lineage>
        <taxon>Eukaryota</taxon>
        <taxon>Sar</taxon>
        <taxon>Stramenopiles</taxon>
        <taxon>Ochrophyta</taxon>
        <taxon>Bacillariophyta</taxon>
        <taxon>Bacillariophyceae</taxon>
        <taxon>Bacillariophycidae</taxon>
        <taxon>Naviculales</taxon>
        <taxon>Naviculaceae</taxon>
        <taxon>Seminavis</taxon>
    </lineage>
</organism>
<feature type="region of interest" description="Disordered" evidence="1">
    <location>
        <begin position="932"/>
        <end position="1046"/>
    </location>
</feature>
<reference evidence="2" key="1">
    <citation type="submission" date="2020-06" db="EMBL/GenBank/DDBJ databases">
        <authorList>
            <consortium name="Plant Systems Biology data submission"/>
        </authorList>
    </citation>
    <scope>NUCLEOTIDE SEQUENCE</scope>
    <source>
        <strain evidence="2">D6</strain>
    </source>
</reference>
<feature type="compositionally biased region" description="Low complexity" evidence="1">
    <location>
        <begin position="142"/>
        <end position="161"/>
    </location>
</feature>
<feature type="compositionally biased region" description="Low complexity" evidence="1">
    <location>
        <begin position="980"/>
        <end position="992"/>
    </location>
</feature>
<feature type="compositionally biased region" description="Basic and acidic residues" evidence="1">
    <location>
        <begin position="799"/>
        <end position="840"/>
    </location>
</feature>
<sequence length="1159" mass="124017">MTDRPPSEPSNGEVGKSRDERVKPSGSSSERPKSRNGENAHGHPDRSSPSSTHRNSPSPPAAFRHPSEMPAIAKNANMSGNNRPPSTTSVHSNNSGGATRTTATSRRGGRTRSRSPPAMTNRNSIASHDGRGFPPMNHAESDSNPSSAAAAAAAAAKALSSNPGGPPWSERGSFRDDRHRGAGSPGDEPAKFPSYDNHFQSSRSWPAEDHERPRRSGSYGHSQSIHRLPGGSGAGSGDLYGRHGPAGSYGSNDHRYRDGGRSGSMHPSYDEHASDDRRYRDRNSGSSRGPYEPDMRKDGRSMSPSSDRYGQPYYRGGGPPDGRTSPKGGPPPRSGGGGMSRVIGTATPIHVPRAAEAPPSRHSRSGTPASVFRGRPGSDGPPSRREDRAPTEEDSPQKILLSLRTPSTSFEEKQPSSKTRKENPDLPPSPDEPPQIQHSHHQHPSDFFEPSRSPKPGSIEMAPSFNLFNQSFDSFGDTFNVVGGLEASLQSTSFGAGPTPSGEFGSGQPLQRNLSGGNYTQQLLGGSGSGGALTFGMSPVNSFGNGPSTTASRRGSNMMVLGGQDHRSASPTQVLGMYHSYSGGGSHGMLRPNNSMNPLEDSHLRLSASSFGAAPSLSHNYTRSFGAENSSIMSYNGRMAHSHEEGGQLFYIFLRKHRAAFKECTFLLPGLKAALLETPLSGKSGDLGEMDPMMKPSMSGMYPEPSPQDTGVARRRVASAVCAFGGSQTYENSSGSGQSIFREKEETPTVTPSSSTGTPPGSRFQSRAKVKYGEVLPTRYYENENRLSWEFEENPPVEAHGDDSDDNRKSDSSVKQEHSSNEASKADGSEKDDKKLKADDSMPPTPSTPSKNGGGDNDDSSKAADSTTSPGEQPKMRYRCKLCGQPKQNHTCPFMQSLARSIGIMVYPAVNAFAAAEPGIVAPPLSEMNNFVGPDDGSVADTVSKASIPTPDRRHLTGPGQNGSTQVTPESRRSKARQITSPTSTLSTGSSTPQRPRTPGSAGRNRPVSSPPAARTPGSAGSSSRRSRKRRHGQMHGSPSDSDQGDLLFVEAMELKQEQFRMITPSKAATSHDAYTYPALPLPYAQRKRLSDNLFSLSQKVPQLTKECSAVLREAREKDMWDLAVAELMTQVVVVIHCHEGDSRFDGLRQYLLTLGIAC</sequence>
<feature type="compositionally biased region" description="Low complexity" evidence="1">
    <location>
        <begin position="47"/>
        <end position="56"/>
    </location>
</feature>
<feature type="compositionally biased region" description="Low complexity" evidence="1">
    <location>
        <begin position="95"/>
        <end position="106"/>
    </location>
</feature>
<feature type="compositionally biased region" description="Basic and acidic residues" evidence="1">
    <location>
        <begin position="268"/>
        <end position="283"/>
    </location>
</feature>
<dbReference type="OrthoDB" id="48327at2759"/>
<evidence type="ECO:0000313" key="3">
    <source>
        <dbReference type="Proteomes" id="UP001153069"/>
    </source>
</evidence>
<evidence type="ECO:0000256" key="1">
    <source>
        <dbReference type="SAM" id="MobiDB-lite"/>
    </source>
</evidence>
<feature type="compositionally biased region" description="Polar residues" evidence="1">
    <location>
        <begin position="76"/>
        <end position="94"/>
    </location>
</feature>
<feature type="compositionally biased region" description="Low complexity" evidence="1">
    <location>
        <begin position="748"/>
        <end position="762"/>
    </location>
</feature>
<feature type="region of interest" description="Disordered" evidence="1">
    <location>
        <begin position="1"/>
        <end position="462"/>
    </location>
</feature>
<feature type="compositionally biased region" description="Basic and acidic residues" evidence="1">
    <location>
        <begin position="291"/>
        <end position="300"/>
    </location>
</feature>
<feature type="compositionally biased region" description="Basic and acidic residues" evidence="1">
    <location>
        <begin position="30"/>
        <end position="46"/>
    </location>
</feature>
<accession>A0A9N8H4W6</accession>
<feature type="region of interest" description="Disordered" evidence="1">
    <location>
        <begin position="794"/>
        <end position="875"/>
    </location>
</feature>
<feature type="compositionally biased region" description="Basic and acidic residues" evidence="1">
    <location>
        <begin position="410"/>
        <end position="424"/>
    </location>
</feature>
<proteinExistence type="predicted"/>
<name>A0A9N8H4W6_9STRA</name>
<feature type="compositionally biased region" description="Basic residues" evidence="1">
    <location>
        <begin position="1025"/>
        <end position="1034"/>
    </location>
</feature>
<dbReference type="Proteomes" id="UP001153069">
    <property type="component" value="Unassembled WGS sequence"/>
</dbReference>
<evidence type="ECO:0000313" key="2">
    <source>
        <dbReference type="EMBL" id="CAB9502028.1"/>
    </source>
</evidence>
<keyword evidence="3" id="KW-1185">Reference proteome</keyword>
<feature type="compositionally biased region" description="Basic and acidic residues" evidence="1">
    <location>
        <begin position="382"/>
        <end position="391"/>
    </location>
</feature>
<dbReference type="EMBL" id="CAICTM010000124">
    <property type="protein sequence ID" value="CAB9502028.1"/>
    <property type="molecule type" value="Genomic_DNA"/>
</dbReference>